<dbReference type="Gene3D" id="1.25.40.390">
    <property type="match status" value="1"/>
</dbReference>
<dbReference type="PROSITE" id="PS51257">
    <property type="entry name" value="PROKAR_LIPOPROTEIN"/>
    <property type="match status" value="1"/>
</dbReference>
<dbReference type="SUPFAM" id="SSF48452">
    <property type="entry name" value="TPR-like"/>
    <property type="match status" value="1"/>
</dbReference>
<name>G0J430_CYCMS</name>
<evidence type="ECO:0008006" key="3">
    <source>
        <dbReference type="Google" id="ProtNLM"/>
    </source>
</evidence>
<dbReference type="KEGG" id="cmr:Cycma_2965"/>
<dbReference type="InterPro" id="IPR011990">
    <property type="entry name" value="TPR-like_helical_dom_sf"/>
</dbReference>
<dbReference type="STRING" id="880070.Cycma_2965"/>
<dbReference type="Proteomes" id="UP000001635">
    <property type="component" value="Chromosome"/>
</dbReference>
<evidence type="ECO:0000313" key="2">
    <source>
        <dbReference type="Proteomes" id="UP000001635"/>
    </source>
</evidence>
<reference evidence="2" key="1">
    <citation type="submission" date="2011-07" db="EMBL/GenBank/DDBJ databases">
        <title>The complete genome of Cyclobacterium marinum DSM 745.</title>
        <authorList>
            <person name="Lucas S."/>
            <person name="Han J."/>
            <person name="Lapidus A."/>
            <person name="Bruce D."/>
            <person name="Goodwin L."/>
            <person name="Pitluck S."/>
            <person name="Peters L."/>
            <person name="Kyrpides N."/>
            <person name="Mavromatis K."/>
            <person name="Ivanova N."/>
            <person name="Ovchinnikova G."/>
            <person name="Chertkov O."/>
            <person name="Detter J.C."/>
            <person name="Tapia R."/>
            <person name="Han C."/>
            <person name="Land M."/>
            <person name="Hauser L."/>
            <person name="Markowitz V."/>
            <person name="Cheng J.-F."/>
            <person name="Hugenholtz P."/>
            <person name="Woyke T."/>
            <person name="Wu D."/>
            <person name="Tindall B."/>
            <person name="Schuetze A."/>
            <person name="Brambilla E."/>
            <person name="Klenk H.-P."/>
            <person name="Eisen J.A."/>
        </authorList>
    </citation>
    <scope>NUCLEOTIDE SEQUENCE [LARGE SCALE GENOMIC DNA]</scope>
    <source>
        <strain evidence="2">ATCC 25205 / DSM 745 / LMG 13164 / NCIMB 1802</strain>
    </source>
</reference>
<evidence type="ECO:0000313" key="1">
    <source>
        <dbReference type="EMBL" id="AEL26696.1"/>
    </source>
</evidence>
<keyword evidence="2" id="KW-1185">Reference proteome</keyword>
<dbReference type="InterPro" id="IPR041662">
    <property type="entry name" value="SusD-like_2"/>
</dbReference>
<dbReference type="HOGENOM" id="CLU_025928_1_0_10"/>
<sequence>MKKYSNIYIISLALTLIGMTSCNDFTDSLSDLNKNPNAYEEVIPEFLFTNSLLDGVSFNFTNGADGQHFIFAQAMQHFSTHSEVRGTGDKYFNESAARSHWPVYNTALADNERVINAVKEDPNSINLLSAARIWKVYMFHLVTDLHGDVPYFEALKSAEGLLQPVYDTQEVIYEDMLEELEQAAAAFNPSLPTFGPSDLFYGGDIDKWKKFANSLMLRLSMRLTEVRPDLAETWAKKAIAAGVIIEDDEIAKVSYLDGQIEHSRNPKAANLLVQDYQNPQAGVSNTQGGKFAETFIEHLKATGDPRLNVMSVVWVDNPDGDGYVYDTATSIQRGMKNGALFGEPDDFHTYSEPHPNTVLSYASPVLTMTNAETNLLLAEASIRGWYGGSAKAAYEDAVRAGMRHWALFGDEGIISSEKIESYIARNPFKETGTFDEKLEQISTQKWVSLFLDNYEIFSNWRRTGYPELIPTNYPGNITGGTIPRRLIIPDSELNLNEDNFMEAYNRQGVGNLLTSTVWWDPKFPR</sequence>
<dbReference type="AlphaFoldDB" id="G0J430"/>
<dbReference type="RefSeq" id="WP_014020986.1">
    <property type="nucleotide sequence ID" value="NC_015914.1"/>
</dbReference>
<dbReference type="Pfam" id="PF12771">
    <property type="entry name" value="SusD-like_2"/>
    <property type="match status" value="1"/>
</dbReference>
<protein>
    <recommendedName>
        <fullName evidence="3">SusD/RagB family nutrient-binding outer membrane lipoprotein</fullName>
    </recommendedName>
</protein>
<accession>G0J430</accession>
<dbReference type="EMBL" id="CP002955">
    <property type="protein sequence ID" value="AEL26696.1"/>
    <property type="molecule type" value="Genomic_DNA"/>
</dbReference>
<organism evidence="1 2">
    <name type="scientific">Cyclobacterium marinum (strain ATCC 25205 / DSM 745 / LMG 13164 / NCIMB 1802)</name>
    <name type="common">Flectobacillus marinus</name>
    <dbReference type="NCBI Taxonomy" id="880070"/>
    <lineage>
        <taxon>Bacteria</taxon>
        <taxon>Pseudomonadati</taxon>
        <taxon>Bacteroidota</taxon>
        <taxon>Cytophagia</taxon>
        <taxon>Cytophagales</taxon>
        <taxon>Cyclobacteriaceae</taxon>
        <taxon>Cyclobacterium</taxon>
    </lineage>
</organism>
<proteinExistence type="predicted"/>
<dbReference type="eggNOG" id="COG0521">
    <property type="taxonomic scope" value="Bacteria"/>
</dbReference>
<gene>
    <name evidence="1" type="ordered locus">Cycma_2965</name>
</gene>
<dbReference type="OrthoDB" id="843771at2"/>